<dbReference type="PANTHER" id="PTHR42951:SF4">
    <property type="entry name" value="ACYL-COENZYME A THIOESTERASE MBLAC2"/>
    <property type="match status" value="1"/>
</dbReference>
<dbReference type="Proteomes" id="UP000018320">
    <property type="component" value="Unassembled WGS sequence"/>
</dbReference>
<proteinExistence type="predicted"/>
<comment type="caution">
    <text evidence="2">The sequence shown here is derived from an EMBL/GenBank/DDBJ whole genome shotgun (WGS) entry which is preliminary data.</text>
</comment>
<dbReference type="AlphaFoldDB" id="V6TB94"/>
<reference evidence="3" key="1">
    <citation type="submission" date="2012-02" db="EMBL/GenBank/DDBJ databases">
        <title>Genome sequencing of Giardia lamblia Genotypes A2 and B isolates (DH and GS) and comparative analysis with the genomes of Genotypes A1 and E (WB and Pig).</title>
        <authorList>
            <person name="Adam R."/>
            <person name="Dahlstrom E."/>
            <person name="Martens C."/>
            <person name="Bruno D."/>
            <person name="Barbian K."/>
            <person name="Porcella S.F."/>
            <person name="Nash T."/>
        </authorList>
    </citation>
    <scope>NUCLEOTIDE SEQUENCE</scope>
    <source>
        <strain evidence="3">DH</strain>
    </source>
</reference>
<dbReference type="InterPro" id="IPR037482">
    <property type="entry name" value="ST1585_MBL-fold"/>
</dbReference>
<name>V6TB94_GIAIN</name>
<dbReference type="InterPro" id="IPR001279">
    <property type="entry name" value="Metallo-B-lactamas"/>
</dbReference>
<dbReference type="SMART" id="SM00849">
    <property type="entry name" value="Lactamase_B"/>
    <property type="match status" value="1"/>
</dbReference>
<evidence type="ECO:0000313" key="3">
    <source>
        <dbReference type="Proteomes" id="UP000018320"/>
    </source>
</evidence>
<sequence>VERLCDRPRECSPISFIGVPLASCELCHSVDQFVFLFNIKLMPEDVCTVIPNHVYVVDTKFLRDKMCGVTIIRDGEEAILVEAGSTISVPHTLNALKELGIDCNNVKYMFITHAHLDHSGGTGLILRSLPNCTVVAHPAAAPHIIDPHDKLVPAAIQVYGEQVFNQDYPGIVGMPADRMISAENGSVYGAASSLLKLRVIHAHGHAFHHAVFYSEALKILFAGDGLGFSFSEINFCPLLCTTPTQFDATAWRKTVDIVSKLDVDYLIATHFDCAEKNSLQRRWDCILRQLDDYEALIAASKGRDEVKSKYMGIIQKYLDEYDVKLSSERVYALIYGDINVDGLWYRVQRNLAKA</sequence>
<dbReference type="VEuPathDB" id="GiardiaDB:QR46_2118"/>
<dbReference type="Pfam" id="PF00753">
    <property type="entry name" value="Lactamase_B"/>
    <property type="match status" value="1"/>
</dbReference>
<dbReference type="InterPro" id="IPR036866">
    <property type="entry name" value="RibonucZ/Hydroxyglut_hydro"/>
</dbReference>
<evidence type="ECO:0000259" key="1">
    <source>
        <dbReference type="SMART" id="SM00849"/>
    </source>
</evidence>
<accession>V6TB94</accession>
<dbReference type="CDD" id="cd07726">
    <property type="entry name" value="ST1585-like_MBL-fold"/>
    <property type="match status" value="1"/>
</dbReference>
<dbReference type="SUPFAM" id="SSF56281">
    <property type="entry name" value="Metallo-hydrolase/oxidoreductase"/>
    <property type="match status" value="1"/>
</dbReference>
<dbReference type="InterPro" id="IPR050855">
    <property type="entry name" value="NDM-1-like"/>
</dbReference>
<dbReference type="EMBL" id="AHGT01000055">
    <property type="protein sequence ID" value="ESU36141.1"/>
    <property type="molecule type" value="Genomic_DNA"/>
</dbReference>
<feature type="domain" description="Metallo-beta-lactamase" evidence="1">
    <location>
        <begin position="66"/>
        <end position="270"/>
    </location>
</feature>
<reference evidence="2 3" key="2">
    <citation type="journal article" date="2013" name="Genome Biol. Evol.">
        <title>Genome sequencing of Giardia lamblia genotypes A2 and B isolates (DH and GS) and comparative analysis with the genomes of genotypes A1 and E (WB and Pig).</title>
        <authorList>
            <person name="Adam R.D."/>
            <person name="Dahlstrom E.W."/>
            <person name="Martens C.A."/>
            <person name="Bruno D.P."/>
            <person name="Barbian K.D."/>
            <person name="Ricklefs S.M."/>
            <person name="Hernandez M.M."/>
            <person name="Narla N.P."/>
            <person name="Patel R.B."/>
            <person name="Porcella S.F."/>
            <person name="Nash T.E."/>
        </authorList>
    </citation>
    <scope>NUCLEOTIDE SEQUENCE [LARGE SCALE GENOMIC DNA]</scope>
    <source>
        <strain evidence="2 3">DH</strain>
    </source>
</reference>
<dbReference type="VEuPathDB" id="GiardiaDB:GL50581_432"/>
<organism evidence="2 3">
    <name type="scientific">Giardia intestinalis</name>
    <name type="common">Giardia lamblia</name>
    <dbReference type="NCBI Taxonomy" id="5741"/>
    <lineage>
        <taxon>Eukaryota</taxon>
        <taxon>Metamonada</taxon>
        <taxon>Diplomonadida</taxon>
        <taxon>Hexamitidae</taxon>
        <taxon>Giardiinae</taxon>
        <taxon>Giardia</taxon>
    </lineage>
</organism>
<dbReference type="Gene3D" id="3.60.15.10">
    <property type="entry name" value="Ribonuclease Z/Hydroxyacylglutathione hydrolase-like"/>
    <property type="match status" value="1"/>
</dbReference>
<evidence type="ECO:0000313" key="2">
    <source>
        <dbReference type="EMBL" id="ESU36141.1"/>
    </source>
</evidence>
<dbReference type="VEuPathDB" id="GiardiaDB:DHA2_14392"/>
<gene>
    <name evidence="2" type="ORF">DHA2_14392</name>
</gene>
<dbReference type="VEuPathDB" id="GiardiaDB:GL50803_0014392"/>
<feature type="non-terminal residue" evidence="2">
    <location>
        <position position="1"/>
    </location>
</feature>
<dbReference type="PANTHER" id="PTHR42951">
    <property type="entry name" value="METALLO-BETA-LACTAMASE DOMAIN-CONTAINING"/>
    <property type="match status" value="1"/>
</dbReference>
<protein>
    <submittedName>
        <fullName evidence="2">Metallo-beta-lactamase superfamily protein</fullName>
    </submittedName>
</protein>